<evidence type="ECO:0000313" key="2">
    <source>
        <dbReference type="EMBL" id="BAC57356.1"/>
    </source>
</evidence>
<organism evidence="2 3">
    <name type="scientific">Oryza sativa subsp. japonica</name>
    <name type="common">Rice</name>
    <dbReference type="NCBI Taxonomy" id="39947"/>
    <lineage>
        <taxon>Eukaryota</taxon>
        <taxon>Viridiplantae</taxon>
        <taxon>Streptophyta</taxon>
        <taxon>Embryophyta</taxon>
        <taxon>Tracheophyta</taxon>
        <taxon>Spermatophyta</taxon>
        <taxon>Magnoliopsida</taxon>
        <taxon>Liliopsida</taxon>
        <taxon>Poales</taxon>
        <taxon>Poaceae</taxon>
        <taxon>BOP clade</taxon>
        <taxon>Oryzoideae</taxon>
        <taxon>Oryzeae</taxon>
        <taxon>Oryzinae</taxon>
        <taxon>Oryza</taxon>
        <taxon>Oryza sativa</taxon>
    </lineage>
</organism>
<sequence>MRSDYPVNGIMRAADSPASVHGFFQPEPLMPRLETNGAGVQENQSCSSAWSPLPLVGVSCSDLLQCRALKHETDNGEEASSLPRPTVQAEGGDSREVYGGEYQRAVEKAREIFFSVSCIPEPPQAPLIDIFVDVSVA</sequence>
<gene>
    <name evidence="2" type="primary">OSJNBa0077B15.136</name>
</gene>
<reference evidence="3" key="1">
    <citation type="journal article" date="2005" name="Nature">
        <title>The map-based sequence of the rice genome.</title>
        <authorList>
            <consortium name="International rice genome sequencing project (IRGSP)"/>
            <person name="Matsumoto T."/>
            <person name="Wu J."/>
            <person name="Kanamori H."/>
            <person name="Katayose Y."/>
            <person name="Fujisawa M."/>
            <person name="Namiki N."/>
            <person name="Mizuno H."/>
            <person name="Yamamoto K."/>
            <person name="Antonio B.A."/>
            <person name="Baba T."/>
            <person name="Sakata K."/>
            <person name="Nagamura Y."/>
            <person name="Aoki H."/>
            <person name="Arikawa K."/>
            <person name="Arita K."/>
            <person name="Bito T."/>
            <person name="Chiden Y."/>
            <person name="Fujitsuka N."/>
            <person name="Fukunaka R."/>
            <person name="Hamada M."/>
            <person name="Harada C."/>
            <person name="Hayashi A."/>
            <person name="Hijishita S."/>
            <person name="Honda M."/>
            <person name="Hosokawa S."/>
            <person name="Ichikawa Y."/>
            <person name="Idonuma A."/>
            <person name="Iijima M."/>
            <person name="Ikeda M."/>
            <person name="Ikeno M."/>
            <person name="Ito K."/>
            <person name="Ito S."/>
            <person name="Ito T."/>
            <person name="Ito Y."/>
            <person name="Ito Y."/>
            <person name="Iwabuchi A."/>
            <person name="Kamiya K."/>
            <person name="Karasawa W."/>
            <person name="Kurita K."/>
            <person name="Katagiri S."/>
            <person name="Kikuta A."/>
            <person name="Kobayashi H."/>
            <person name="Kobayashi N."/>
            <person name="Machita K."/>
            <person name="Maehara T."/>
            <person name="Masukawa M."/>
            <person name="Mizubayashi T."/>
            <person name="Mukai Y."/>
            <person name="Nagasaki H."/>
            <person name="Nagata Y."/>
            <person name="Naito S."/>
            <person name="Nakashima M."/>
            <person name="Nakama Y."/>
            <person name="Nakamichi Y."/>
            <person name="Nakamura M."/>
            <person name="Meguro A."/>
            <person name="Negishi M."/>
            <person name="Ohta I."/>
            <person name="Ohta T."/>
            <person name="Okamoto M."/>
            <person name="Ono N."/>
            <person name="Saji S."/>
            <person name="Sakaguchi M."/>
            <person name="Sakai K."/>
            <person name="Shibata M."/>
            <person name="Shimokawa T."/>
            <person name="Song J."/>
            <person name="Takazaki Y."/>
            <person name="Terasawa K."/>
            <person name="Tsugane M."/>
            <person name="Tsuji K."/>
            <person name="Ueda S."/>
            <person name="Waki K."/>
            <person name="Yamagata H."/>
            <person name="Yamamoto M."/>
            <person name="Yamamoto S."/>
            <person name="Yamane H."/>
            <person name="Yoshiki S."/>
            <person name="Yoshihara R."/>
            <person name="Yukawa K."/>
            <person name="Zhong H."/>
            <person name="Yano M."/>
            <person name="Yuan Q."/>
            <person name="Ouyang S."/>
            <person name="Liu J."/>
            <person name="Jones K.M."/>
            <person name="Gansberger K."/>
            <person name="Moffat K."/>
            <person name="Hill J."/>
            <person name="Bera J."/>
            <person name="Fadrosh D."/>
            <person name="Jin S."/>
            <person name="Johri S."/>
            <person name="Kim M."/>
            <person name="Overton L."/>
            <person name="Reardon M."/>
            <person name="Tsitrin T."/>
            <person name="Vuong H."/>
            <person name="Weaver B."/>
            <person name="Ciecko A."/>
            <person name="Tallon L."/>
            <person name="Jackson J."/>
            <person name="Pai G."/>
            <person name="Aken S.V."/>
            <person name="Utterback T."/>
            <person name="Reidmuller S."/>
            <person name="Feldblyum T."/>
            <person name="Hsiao J."/>
            <person name="Zismann V."/>
            <person name="Iobst S."/>
            <person name="de Vazeille A.R."/>
            <person name="Buell C.R."/>
            <person name="Ying K."/>
            <person name="Li Y."/>
            <person name="Lu T."/>
            <person name="Huang Y."/>
            <person name="Zhao Q."/>
            <person name="Feng Q."/>
            <person name="Zhang L."/>
            <person name="Zhu J."/>
            <person name="Weng Q."/>
            <person name="Mu J."/>
            <person name="Lu Y."/>
            <person name="Fan D."/>
            <person name="Liu Y."/>
            <person name="Guan J."/>
            <person name="Zhang Y."/>
            <person name="Yu S."/>
            <person name="Liu X."/>
            <person name="Zhang Y."/>
            <person name="Hong G."/>
            <person name="Han B."/>
            <person name="Choisne N."/>
            <person name="Demange N."/>
            <person name="Orjeda G."/>
            <person name="Samain S."/>
            <person name="Cattolico L."/>
            <person name="Pelletier E."/>
            <person name="Couloux A."/>
            <person name="Segurens B."/>
            <person name="Wincker P."/>
            <person name="D'Hont A."/>
            <person name="Scarpelli C."/>
            <person name="Weissenbach J."/>
            <person name="Salanoubat M."/>
            <person name="Quetier F."/>
            <person name="Yu Y."/>
            <person name="Kim H.R."/>
            <person name="Rambo T."/>
            <person name="Currie J."/>
            <person name="Collura K."/>
            <person name="Luo M."/>
            <person name="Yang T."/>
            <person name="Ammiraju J.S.S."/>
            <person name="Engler F."/>
            <person name="Soderlund C."/>
            <person name="Wing R.A."/>
            <person name="Palmer L.E."/>
            <person name="de la Bastide M."/>
            <person name="Spiegel L."/>
            <person name="Nascimento L."/>
            <person name="Zutavern T."/>
            <person name="O'Shaughnessy A."/>
            <person name="Dike S."/>
            <person name="Dedhia N."/>
            <person name="Preston R."/>
            <person name="Balija V."/>
            <person name="McCombie W.R."/>
            <person name="Chow T."/>
            <person name="Chen H."/>
            <person name="Chung M."/>
            <person name="Chen C."/>
            <person name="Shaw J."/>
            <person name="Wu H."/>
            <person name="Hsiao K."/>
            <person name="Chao Y."/>
            <person name="Chu M."/>
            <person name="Cheng C."/>
            <person name="Hour A."/>
            <person name="Lee P."/>
            <person name="Lin S."/>
            <person name="Lin Y."/>
            <person name="Liou J."/>
            <person name="Liu S."/>
            <person name="Hsing Y."/>
            <person name="Raghuvanshi S."/>
            <person name="Mohanty A."/>
            <person name="Bharti A.K."/>
            <person name="Gaur A."/>
            <person name="Gupta V."/>
            <person name="Kumar D."/>
            <person name="Ravi V."/>
            <person name="Vij S."/>
            <person name="Kapur A."/>
            <person name="Khurana P."/>
            <person name="Khurana P."/>
            <person name="Khurana J.P."/>
            <person name="Tyagi A.K."/>
            <person name="Gaikwad K."/>
            <person name="Singh A."/>
            <person name="Dalal V."/>
            <person name="Srivastava S."/>
            <person name="Dixit A."/>
            <person name="Pal A.K."/>
            <person name="Ghazi I.A."/>
            <person name="Yadav M."/>
            <person name="Pandit A."/>
            <person name="Bhargava A."/>
            <person name="Sureshbabu K."/>
            <person name="Batra K."/>
            <person name="Sharma T.R."/>
            <person name="Mohapatra T."/>
            <person name="Singh N.K."/>
            <person name="Messing J."/>
            <person name="Nelson A.B."/>
            <person name="Fuks G."/>
            <person name="Kavchok S."/>
            <person name="Keizer G."/>
            <person name="Linton E."/>
            <person name="Llaca V."/>
            <person name="Song R."/>
            <person name="Tanyolac B."/>
            <person name="Young S."/>
            <person name="Ho-Il K."/>
            <person name="Hahn J.H."/>
            <person name="Sangsakoo G."/>
            <person name="Vanavichit A."/>
            <person name="de Mattos Luiz.A.T."/>
            <person name="Zimmer P.D."/>
            <person name="Malone G."/>
            <person name="Dellagostin O."/>
            <person name="de Oliveira A.C."/>
            <person name="Bevan M."/>
            <person name="Bancroft I."/>
            <person name="Minx P."/>
            <person name="Cordum H."/>
            <person name="Wilson R."/>
            <person name="Cheng Z."/>
            <person name="Jin W."/>
            <person name="Jiang J."/>
            <person name="Leong S.A."/>
            <person name="Iwama H."/>
            <person name="Gojobori T."/>
            <person name="Itoh T."/>
            <person name="Niimura Y."/>
            <person name="Fujii Y."/>
            <person name="Habara T."/>
            <person name="Sakai H."/>
            <person name="Sato Y."/>
            <person name="Wilson G."/>
            <person name="Kumar K."/>
            <person name="McCouch S."/>
            <person name="Juretic N."/>
            <person name="Hoen D."/>
            <person name="Wright S."/>
            <person name="Bruskiewich R."/>
            <person name="Bureau T."/>
            <person name="Miyao A."/>
            <person name="Hirochika H."/>
            <person name="Nishikawa T."/>
            <person name="Kadowaki K."/>
            <person name="Sugiura M."/>
            <person name="Burr B."/>
            <person name="Sasaki T."/>
        </authorList>
    </citation>
    <scope>NUCLEOTIDE SEQUENCE [LARGE SCALE GENOMIC DNA]</scope>
    <source>
        <strain evidence="3">cv. Nipponbare</strain>
    </source>
</reference>
<dbReference type="AlphaFoldDB" id="Q84YW1"/>
<accession>Q84YW1</accession>
<evidence type="ECO:0000313" key="3">
    <source>
        <dbReference type="Proteomes" id="UP000000763"/>
    </source>
</evidence>
<feature type="region of interest" description="Disordered" evidence="1">
    <location>
        <begin position="72"/>
        <end position="98"/>
    </location>
</feature>
<dbReference type="EMBL" id="AP005473">
    <property type="protein sequence ID" value="BAC57356.1"/>
    <property type="molecule type" value="Genomic_DNA"/>
</dbReference>
<dbReference type="Proteomes" id="UP000000763">
    <property type="component" value="Chromosome 7"/>
</dbReference>
<proteinExistence type="predicted"/>
<evidence type="ECO:0000256" key="1">
    <source>
        <dbReference type="SAM" id="MobiDB-lite"/>
    </source>
</evidence>
<reference evidence="3" key="2">
    <citation type="journal article" date="2008" name="Nucleic Acids Res.">
        <title>The rice annotation project database (RAP-DB): 2008 update.</title>
        <authorList>
            <consortium name="The rice annotation project (RAP)"/>
        </authorList>
    </citation>
    <scope>GENOME REANNOTATION</scope>
    <source>
        <strain evidence="3">cv. Nipponbare</strain>
    </source>
</reference>
<name>Q84YW1_ORYSJ</name>
<protein>
    <submittedName>
        <fullName evidence="2">Uncharacterized protein</fullName>
    </submittedName>
</protein>